<organism evidence="2">
    <name type="scientific">uncultured Nocardioidaceae bacterium</name>
    <dbReference type="NCBI Taxonomy" id="253824"/>
    <lineage>
        <taxon>Bacteria</taxon>
        <taxon>Bacillati</taxon>
        <taxon>Actinomycetota</taxon>
        <taxon>Actinomycetes</taxon>
        <taxon>Propionibacteriales</taxon>
        <taxon>Nocardioidaceae</taxon>
        <taxon>environmental samples</taxon>
    </lineage>
</organism>
<reference evidence="2" key="1">
    <citation type="submission" date="2020-02" db="EMBL/GenBank/DDBJ databases">
        <authorList>
            <person name="Meier V. D."/>
        </authorList>
    </citation>
    <scope>NUCLEOTIDE SEQUENCE</scope>
    <source>
        <strain evidence="2">AVDCRST_MAG34</strain>
    </source>
</reference>
<feature type="non-terminal residue" evidence="2">
    <location>
        <position position="194"/>
    </location>
</feature>
<protein>
    <submittedName>
        <fullName evidence="2">Isopentenyl-diphosphate Delta-isomerase</fullName>
        <ecNumber evidence="2">5.3.3.2</ecNumber>
    </submittedName>
</protein>
<gene>
    <name evidence="2" type="ORF">AVDCRST_MAG34-2513</name>
</gene>
<feature type="region of interest" description="Disordered" evidence="1">
    <location>
        <begin position="73"/>
        <end position="194"/>
    </location>
</feature>
<proteinExistence type="predicted"/>
<dbReference type="AlphaFoldDB" id="A0A6J4MJR7"/>
<name>A0A6J4MJR7_9ACTN</name>
<feature type="region of interest" description="Disordered" evidence="1">
    <location>
        <begin position="1"/>
        <end position="33"/>
    </location>
</feature>
<evidence type="ECO:0000313" key="2">
    <source>
        <dbReference type="EMBL" id="CAA9361532.1"/>
    </source>
</evidence>
<feature type="compositionally biased region" description="Basic and acidic residues" evidence="1">
    <location>
        <begin position="108"/>
        <end position="128"/>
    </location>
</feature>
<keyword evidence="2" id="KW-0413">Isomerase</keyword>
<accession>A0A6J4MJR7</accession>
<feature type="compositionally biased region" description="Basic residues" evidence="1">
    <location>
        <begin position="129"/>
        <end position="141"/>
    </location>
</feature>
<dbReference type="EMBL" id="CADCUI010000066">
    <property type="protein sequence ID" value="CAA9361532.1"/>
    <property type="molecule type" value="Genomic_DNA"/>
</dbReference>
<evidence type="ECO:0000256" key="1">
    <source>
        <dbReference type="SAM" id="MobiDB-lite"/>
    </source>
</evidence>
<feature type="non-terminal residue" evidence="2">
    <location>
        <position position="1"/>
    </location>
</feature>
<sequence length="194" mass="20653">ECRRGGRAARRERSGRGHRAQGGRPPREHAAAPRVLLLRLRRRGLPPAHPAGAAQAHLARGVDEQLLRAPCARRVARRGGTTAGRSGARRDPRRPRAGAAGVPLPGGDGRRHPGERDVSGVRRPDPRRGARRGRGGRRHRLGALGDARRRRHQRGAGRVAVVRAAGARPPGRPGTGGQLPRRRPGVAPPCGAAL</sequence>
<dbReference type="GO" id="GO:0004452">
    <property type="term" value="F:isopentenyl-diphosphate delta-isomerase activity"/>
    <property type="evidence" value="ECO:0007669"/>
    <property type="project" value="UniProtKB-EC"/>
</dbReference>
<dbReference type="EC" id="5.3.3.2" evidence="2"/>
<feature type="compositionally biased region" description="Low complexity" evidence="1">
    <location>
        <begin position="156"/>
        <end position="169"/>
    </location>
</feature>